<dbReference type="CDD" id="cd19096">
    <property type="entry name" value="AKR_Fe-S_oxidoreductase"/>
    <property type="match status" value="1"/>
</dbReference>
<proteinExistence type="predicted"/>
<comment type="caution">
    <text evidence="5">The sequence shown here is derived from an EMBL/GenBank/DDBJ whole genome shotgun (WGS) entry which is preliminary data.</text>
</comment>
<dbReference type="InterPro" id="IPR023210">
    <property type="entry name" value="NADP_OxRdtase_dom"/>
</dbReference>
<dbReference type="PROSITE" id="PS51379">
    <property type="entry name" value="4FE4S_FER_2"/>
    <property type="match status" value="1"/>
</dbReference>
<keyword evidence="1" id="KW-0479">Metal-binding</keyword>
<dbReference type="InterPro" id="IPR053135">
    <property type="entry name" value="AKR2_Oxidoreductase"/>
</dbReference>
<dbReference type="SUPFAM" id="SSF46548">
    <property type="entry name" value="alpha-helical ferredoxin"/>
    <property type="match status" value="1"/>
</dbReference>
<evidence type="ECO:0000313" key="5">
    <source>
        <dbReference type="EMBL" id="HIU58458.1"/>
    </source>
</evidence>
<dbReference type="InterPro" id="IPR017896">
    <property type="entry name" value="4Fe4S_Fe-S-bd"/>
</dbReference>
<dbReference type="GO" id="GO:0046872">
    <property type="term" value="F:metal ion binding"/>
    <property type="evidence" value="ECO:0007669"/>
    <property type="project" value="UniProtKB-KW"/>
</dbReference>
<evidence type="ECO:0000256" key="1">
    <source>
        <dbReference type="ARBA" id="ARBA00022723"/>
    </source>
</evidence>
<accession>A0A9D1MEB8</accession>
<sequence>MQYRKLAGEDVSVLGFGLMRLPVHDGDPAKIDKEKTYEMIQYAIDNGVNYFDNAYVYHNEASEKIAGEILEEHGLRDKVKLATKLPTWHVKSEDDVMRLLNEQLERYRTDHIDYYLCHALDKDRFDNIIMKYNVLQTLERAKAEGKIRHIGFSFHDDLDTFKRIIDSYDKWEFCQIQLNYINTSYQAGIEGLEYAASKGIGVVIMEPLLGGKLAEPSPQVKKELPEGKTPVEWAFDFLWNRPEVKLTLSGMGTMQQVEDNVKYAGKAAVGMLDEAELAALGKAKEVFDVMALVPCTKCGYCMPCPFGLDIPGIYEAYNQMPVIGGDKAKAMYRKLEKGADACRKCKSCERICPQGIETSKLMPQIAKALGCS</sequence>
<name>A0A9D1MEB8_9FIRM</name>
<dbReference type="PANTHER" id="PTHR43312">
    <property type="entry name" value="D-THREO-ALDOSE 1-DEHYDROGENASE"/>
    <property type="match status" value="1"/>
</dbReference>
<evidence type="ECO:0000256" key="3">
    <source>
        <dbReference type="ARBA" id="ARBA00023014"/>
    </source>
</evidence>
<dbReference type="InterPro" id="IPR020471">
    <property type="entry name" value="AKR"/>
</dbReference>
<gene>
    <name evidence="5" type="ORF">IAA61_11690</name>
</gene>
<dbReference type="AlphaFoldDB" id="A0A9D1MEB8"/>
<feature type="domain" description="4Fe-4S ferredoxin-type" evidence="4">
    <location>
        <begin position="333"/>
        <end position="361"/>
    </location>
</feature>
<dbReference type="GO" id="GO:0016491">
    <property type="term" value="F:oxidoreductase activity"/>
    <property type="evidence" value="ECO:0007669"/>
    <property type="project" value="InterPro"/>
</dbReference>
<dbReference type="InterPro" id="IPR036812">
    <property type="entry name" value="NAD(P)_OxRdtase_dom_sf"/>
</dbReference>
<protein>
    <submittedName>
        <fullName evidence="5">Aldo/keto reductase</fullName>
    </submittedName>
</protein>
<dbReference type="PANTHER" id="PTHR43312:SF2">
    <property type="entry name" value="OXIDOREDUCTASE"/>
    <property type="match status" value="1"/>
</dbReference>
<dbReference type="Pfam" id="PF13183">
    <property type="entry name" value="Fer4_8"/>
    <property type="match status" value="1"/>
</dbReference>
<dbReference type="Pfam" id="PF00248">
    <property type="entry name" value="Aldo_ket_red"/>
    <property type="match status" value="1"/>
</dbReference>
<dbReference type="Proteomes" id="UP000824109">
    <property type="component" value="Unassembled WGS sequence"/>
</dbReference>
<evidence type="ECO:0000259" key="4">
    <source>
        <dbReference type="PROSITE" id="PS51379"/>
    </source>
</evidence>
<keyword evidence="3" id="KW-0411">Iron-sulfur</keyword>
<dbReference type="Gene3D" id="3.20.20.100">
    <property type="entry name" value="NADP-dependent oxidoreductase domain"/>
    <property type="match status" value="1"/>
</dbReference>
<reference evidence="5" key="1">
    <citation type="submission" date="2020-10" db="EMBL/GenBank/DDBJ databases">
        <authorList>
            <person name="Gilroy R."/>
        </authorList>
    </citation>
    <scope>NUCLEOTIDE SEQUENCE</scope>
    <source>
        <strain evidence="5">USAMLcec3-3695</strain>
    </source>
</reference>
<dbReference type="PRINTS" id="PR00069">
    <property type="entry name" value="ALDKETRDTASE"/>
</dbReference>
<reference evidence="5" key="2">
    <citation type="journal article" date="2021" name="PeerJ">
        <title>Extensive microbial diversity within the chicken gut microbiome revealed by metagenomics and culture.</title>
        <authorList>
            <person name="Gilroy R."/>
            <person name="Ravi A."/>
            <person name="Getino M."/>
            <person name="Pursley I."/>
            <person name="Horton D.L."/>
            <person name="Alikhan N.F."/>
            <person name="Baker D."/>
            <person name="Gharbi K."/>
            <person name="Hall N."/>
            <person name="Watson M."/>
            <person name="Adriaenssens E.M."/>
            <person name="Foster-Nyarko E."/>
            <person name="Jarju S."/>
            <person name="Secka A."/>
            <person name="Antonio M."/>
            <person name="Oren A."/>
            <person name="Chaudhuri R.R."/>
            <person name="La Ragione R."/>
            <person name="Hildebrand F."/>
            <person name="Pallen M.J."/>
        </authorList>
    </citation>
    <scope>NUCLEOTIDE SEQUENCE</scope>
    <source>
        <strain evidence="5">USAMLcec3-3695</strain>
    </source>
</reference>
<keyword evidence="2" id="KW-0408">Iron</keyword>
<organism evidence="5 6">
    <name type="scientific">Candidatus Ornithomonoglobus merdipullorum</name>
    <dbReference type="NCBI Taxonomy" id="2840895"/>
    <lineage>
        <taxon>Bacteria</taxon>
        <taxon>Bacillati</taxon>
        <taxon>Bacillota</taxon>
        <taxon>Clostridia</taxon>
        <taxon>Candidatus Ornithomonoglobus</taxon>
    </lineage>
</organism>
<dbReference type="InterPro" id="IPR017900">
    <property type="entry name" value="4Fe4S_Fe_S_CS"/>
</dbReference>
<dbReference type="SUPFAM" id="SSF51430">
    <property type="entry name" value="NAD(P)-linked oxidoreductase"/>
    <property type="match status" value="1"/>
</dbReference>
<evidence type="ECO:0000256" key="2">
    <source>
        <dbReference type="ARBA" id="ARBA00023004"/>
    </source>
</evidence>
<dbReference type="GO" id="GO:0051536">
    <property type="term" value="F:iron-sulfur cluster binding"/>
    <property type="evidence" value="ECO:0007669"/>
    <property type="project" value="UniProtKB-KW"/>
</dbReference>
<dbReference type="EMBL" id="DVNB01000124">
    <property type="protein sequence ID" value="HIU58458.1"/>
    <property type="molecule type" value="Genomic_DNA"/>
</dbReference>
<evidence type="ECO:0000313" key="6">
    <source>
        <dbReference type="Proteomes" id="UP000824109"/>
    </source>
</evidence>
<dbReference type="PROSITE" id="PS00198">
    <property type="entry name" value="4FE4S_FER_1"/>
    <property type="match status" value="1"/>
</dbReference>